<name>T1E8H4_ANOAQ</name>
<sequence length="90" mass="10562">MSACVFAYCLLNFFCKFSSPTKHQQQYTCVKSLFLFWLLLSPIALYYSKESVRMRSKMAVPTIATRAIWAELVCLHSPGIDFCFYHLDWF</sequence>
<evidence type="ECO:0000256" key="1">
    <source>
        <dbReference type="SAM" id="Phobius"/>
    </source>
</evidence>
<reference evidence="2" key="1">
    <citation type="submission" date="2013-07" db="EMBL/GenBank/DDBJ databases">
        <title>Transcriptome sequencing and developmental regulation of gene expression in Anopheles aquasalis.</title>
        <authorList>
            <consortium name="Brazilian Malaria Network (MCT/CNPq/MS/SCTIE/DECIT/PRONEX 555648/2009-5) and Research Network on Bioactive Molecules from Arthropod Vectors (NAP-MOBIARVE"/>
            <consortium name="University of Sao Paulo)"/>
            <person name="Marinotti O."/>
            <person name="Ribeiro J.M.C."/>
            <person name="Costa-da-Silva A.L."/>
            <person name="Silva M.C.P."/>
            <person name="Lopes A.R."/>
            <person name="Barros M.S."/>
            <person name="Sa-Nunes A."/>
            <person name="Konjin B.B."/>
            <person name="Carvalho E."/>
            <person name="Suesdek L."/>
            <person name="Silva-Neto M.A.C."/>
            <person name="Capurro M.L."/>
        </authorList>
    </citation>
    <scope>NUCLEOTIDE SEQUENCE</scope>
    <source>
        <tissue evidence="2">Whole body</tissue>
    </source>
</reference>
<keyword evidence="1" id="KW-1133">Transmembrane helix</keyword>
<feature type="transmembrane region" description="Helical" evidence="1">
    <location>
        <begin position="30"/>
        <end position="48"/>
    </location>
</feature>
<accession>T1E8H4</accession>
<keyword evidence="1" id="KW-0812">Transmembrane</keyword>
<evidence type="ECO:0000313" key="2">
    <source>
        <dbReference type="EMBL" id="JAA99413.1"/>
    </source>
</evidence>
<keyword evidence="1" id="KW-0472">Membrane</keyword>
<proteinExistence type="evidence at transcript level"/>
<organism evidence="2">
    <name type="scientific">Anopheles aquasalis</name>
    <name type="common">Malaria mosquito</name>
    <dbReference type="NCBI Taxonomy" id="42839"/>
    <lineage>
        <taxon>Eukaryota</taxon>
        <taxon>Metazoa</taxon>
        <taxon>Ecdysozoa</taxon>
        <taxon>Arthropoda</taxon>
        <taxon>Hexapoda</taxon>
        <taxon>Insecta</taxon>
        <taxon>Pterygota</taxon>
        <taxon>Neoptera</taxon>
        <taxon>Endopterygota</taxon>
        <taxon>Diptera</taxon>
        <taxon>Nematocera</taxon>
        <taxon>Culicoidea</taxon>
        <taxon>Culicidae</taxon>
        <taxon>Anophelinae</taxon>
        <taxon>Anopheles</taxon>
    </lineage>
</organism>
<dbReference type="AlphaFoldDB" id="T1E8H4"/>
<dbReference type="EMBL" id="GAMD01002177">
    <property type="protein sequence ID" value="JAA99413.1"/>
    <property type="molecule type" value="mRNA"/>
</dbReference>
<protein>
    <submittedName>
        <fullName evidence="2">Uncharacterized protein</fullName>
    </submittedName>
</protein>